<feature type="region of interest" description="Disordered" evidence="3">
    <location>
        <begin position="1"/>
        <end position="22"/>
    </location>
</feature>
<reference evidence="6" key="1">
    <citation type="journal article" date="2019" name="Int. J. Syst. Evol. Microbiol.">
        <title>The Global Catalogue of Microorganisms (GCM) 10K type strain sequencing project: providing services to taxonomists for standard genome sequencing and annotation.</title>
        <authorList>
            <consortium name="The Broad Institute Genomics Platform"/>
            <consortium name="The Broad Institute Genome Sequencing Center for Infectious Disease"/>
            <person name="Wu L."/>
            <person name="Ma J."/>
        </authorList>
    </citation>
    <scope>NUCLEOTIDE SEQUENCE [LARGE SCALE GENOMIC DNA]</scope>
    <source>
        <strain evidence="6">CCUG 43114</strain>
    </source>
</reference>
<name>A0ABW0GNA1_9MICO</name>
<protein>
    <submittedName>
        <fullName evidence="5">TetR/AcrR family transcriptional regulator</fullName>
    </submittedName>
</protein>
<organism evidence="5 6">
    <name type="scientific">Aquipuribacter nitratireducens</name>
    <dbReference type="NCBI Taxonomy" id="650104"/>
    <lineage>
        <taxon>Bacteria</taxon>
        <taxon>Bacillati</taxon>
        <taxon>Actinomycetota</taxon>
        <taxon>Actinomycetes</taxon>
        <taxon>Micrococcales</taxon>
        <taxon>Intrasporangiaceae</taxon>
        <taxon>Aquipuribacter</taxon>
    </lineage>
</organism>
<evidence type="ECO:0000313" key="5">
    <source>
        <dbReference type="EMBL" id="MFC5380640.1"/>
    </source>
</evidence>
<dbReference type="InterPro" id="IPR009057">
    <property type="entry name" value="Homeodomain-like_sf"/>
</dbReference>
<dbReference type="SUPFAM" id="SSF46689">
    <property type="entry name" value="Homeodomain-like"/>
    <property type="match status" value="1"/>
</dbReference>
<evidence type="ECO:0000256" key="2">
    <source>
        <dbReference type="PROSITE-ProRule" id="PRU00335"/>
    </source>
</evidence>
<sequence>MTSAAAADPPGTPDAVRGTRLSRPARRRQLLGAAQAVFVANGYHATAMDEIADRAQVSKPVLYQHFPSKLELYLAVLDGLVEHLVEAVSAALEATHDNKQRVAGVTAAFFSFVDTEGEAFRLVFESDLTSEPLVQQRVARMTAACAAPISTVIAEDTGLPREEARMLGIALVGQAQVTARWWLSNGRPIPREDAARLVSSLSWRGIRGFPKSVA</sequence>
<dbReference type="RefSeq" id="WP_340267891.1">
    <property type="nucleotide sequence ID" value="NZ_JBBEOG010000002.1"/>
</dbReference>
<dbReference type="PRINTS" id="PR00455">
    <property type="entry name" value="HTHTETR"/>
</dbReference>
<keyword evidence="1 2" id="KW-0238">DNA-binding</keyword>
<accession>A0ABW0GNA1</accession>
<dbReference type="InterPro" id="IPR050109">
    <property type="entry name" value="HTH-type_TetR-like_transc_reg"/>
</dbReference>
<dbReference type="SUPFAM" id="SSF48498">
    <property type="entry name" value="Tetracyclin repressor-like, C-terminal domain"/>
    <property type="match status" value="1"/>
</dbReference>
<dbReference type="Gene3D" id="1.10.357.10">
    <property type="entry name" value="Tetracycline Repressor, domain 2"/>
    <property type="match status" value="1"/>
</dbReference>
<dbReference type="InterPro" id="IPR001647">
    <property type="entry name" value="HTH_TetR"/>
</dbReference>
<dbReference type="Pfam" id="PF19344">
    <property type="entry name" value="TetR_C_32"/>
    <property type="match status" value="1"/>
</dbReference>
<evidence type="ECO:0000259" key="4">
    <source>
        <dbReference type="PROSITE" id="PS50977"/>
    </source>
</evidence>
<dbReference type="Proteomes" id="UP001596122">
    <property type="component" value="Unassembled WGS sequence"/>
</dbReference>
<dbReference type="PROSITE" id="PS50977">
    <property type="entry name" value="HTH_TETR_2"/>
    <property type="match status" value="1"/>
</dbReference>
<feature type="domain" description="HTH tetR-type" evidence="4">
    <location>
        <begin position="24"/>
        <end position="84"/>
    </location>
</feature>
<dbReference type="PANTHER" id="PTHR30055:SF160">
    <property type="entry name" value="TRANSCRIPTIONAL REGULATORY PROTEIN (PROBABLY ASNC-FAMILY)-RELATED"/>
    <property type="match status" value="1"/>
</dbReference>
<evidence type="ECO:0000256" key="1">
    <source>
        <dbReference type="ARBA" id="ARBA00023125"/>
    </source>
</evidence>
<dbReference type="InterPro" id="IPR036271">
    <property type="entry name" value="Tet_transcr_reg_TetR-rel_C_sf"/>
</dbReference>
<keyword evidence="6" id="KW-1185">Reference proteome</keyword>
<dbReference type="Pfam" id="PF00440">
    <property type="entry name" value="TetR_N"/>
    <property type="match status" value="1"/>
</dbReference>
<evidence type="ECO:0000256" key="3">
    <source>
        <dbReference type="SAM" id="MobiDB-lite"/>
    </source>
</evidence>
<dbReference type="InterPro" id="IPR045823">
    <property type="entry name" value="TetR_C_32"/>
</dbReference>
<comment type="caution">
    <text evidence="5">The sequence shown here is derived from an EMBL/GenBank/DDBJ whole genome shotgun (WGS) entry which is preliminary data.</text>
</comment>
<feature type="DNA-binding region" description="H-T-H motif" evidence="2">
    <location>
        <begin position="47"/>
        <end position="66"/>
    </location>
</feature>
<gene>
    <name evidence="5" type="ORF">ACFPJ6_07555</name>
</gene>
<evidence type="ECO:0000313" key="6">
    <source>
        <dbReference type="Proteomes" id="UP001596122"/>
    </source>
</evidence>
<dbReference type="PANTHER" id="PTHR30055">
    <property type="entry name" value="HTH-TYPE TRANSCRIPTIONAL REGULATOR RUTR"/>
    <property type="match status" value="1"/>
</dbReference>
<proteinExistence type="predicted"/>
<dbReference type="EMBL" id="JBHSLD010000007">
    <property type="protein sequence ID" value="MFC5380640.1"/>
    <property type="molecule type" value="Genomic_DNA"/>
</dbReference>
<feature type="compositionally biased region" description="Low complexity" evidence="3">
    <location>
        <begin position="1"/>
        <end position="15"/>
    </location>
</feature>